<gene>
    <name evidence="4" type="ORF">DGYR_LOCUS2355</name>
</gene>
<dbReference type="GO" id="GO:0001786">
    <property type="term" value="F:phosphatidylserine binding"/>
    <property type="evidence" value="ECO:0007669"/>
    <property type="project" value="TreeGrafter"/>
</dbReference>
<dbReference type="EMBL" id="CAJFCJ010000003">
    <property type="protein sequence ID" value="CAD5113346.1"/>
    <property type="molecule type" value="Genomic_DNA"/>
</dbReference>
<dbReference type="FunFam" id="2.60.40.150:FF:000016">
    <property type="entry name" value="Synaptotagmin 1"/>
    <property type="match status" value="1"/>
</dbReference>
<sequence>MRPVPLWVLISLGVLCLLVFILCCCVCILCCRKKRKNGKHSINLNSTNLPTYAENIQLDVDEVDSNLMDTKYGRLQFSLDYNFKKEELNVGVIQASDLPGMDATGTSDPYVKVFIFGENKRFETQIHKKTLNPIFNESFNFKIPYVEVVKKIVVFKMYDYDRFTKNEEMGRILIPLNTIDLGRVTEEWRDLIAPDAESQDDVLGDACLSMRYVPSTEKLTVTVLEAKNLQPKDGSITADPYIKLTLYLEKKRLKRKKTTVRKKTLNPYYNEQFVFDIPYDCIQKVKLVLKVYDYDLVRSNFIGKVIFGCQSNGSGLRHWTDTLANPRRPIAQWHILQPNNKS</sequence>
<dbReference type="AlphaFoldDB" id="A0A7I8VFP3"/>
<evidence type="ECO:0000259" key="3">
    <source>
        <dbReference type="PROSITE" id="PS50004"/>
    </source>
</evidence>
<protein>
    <submittedName>
        <fullName evidence="4">DgyrCDS2520</fullName>
    </submittedName>
</protein>
<dbReference type="PANTHER" id="PTHR10024:SF227">
    <property type="entry name" value="SYNAPTOTAGMIN 1"/>
    <property type="match status" value="1"/>
</dbReference>
<dbReference type="InterPro" id="IPR001565">
    <property type="entry name" value="Synaptotagmin"/>
</dbReference>
<name>A0A7I8VFP3_9ANNE</name>
<evidence type="ECO:0000256" key="2">
    <source>
        <dbReference type="SAM" id="Phobius"/>
    </source>
</evidence>
<dbReference type="GO" id="GO:0048791">
    <property type="term" value="P:calcium ion-regulated exocytosis of neurotransmitter"/>
    <property type="evidence" value="ECO:0007669"/>
    <property type="project" value="TreeGrafter"/>
</dbReference>
<dbReference type="GO" id="GO:0030424">
    <property type="term" value="C:axon"/>
    <property type="evidence" value="ECO:0007669"/>
    <property type="project" value="TreeGrafter"/>
</dbReference>
<keyword evidence="2" id="KW-0472">Membrane</keyword>
<dbReference type="GO" id="GO:0000149">
    <property type="term" value="F:SNARE binding"/>
    <property type="evidence" value="ECO:0007669"/>
    <property type="project" value="TreeGrafter"/>
</dbReference>
<dbReference type="InterPro" id="IPR000008">
    <property type="entry name" value="C2_dom"/>
</dbReference>
<keyword evidence="2" id="KW-1133">Transmembrane helix</keyword>
<dbReference type="GO" id="GO:0048488">
    <property type="term" value="P:synaptic vesicle endocytosis"/>
    <property type="evidence" value="ECO:0007669"/>
    <property type="project" value="TreeGrafter"/>
</dbReference>
<comment type="caution">
    <text evidence="4">The sequence shown here is derived from an EMBL/GenBank/DDBJ whole genome shotgun (WGS) entry which is preliminary data.</text>
</comment>
<dbReference type="GO" id="GO:0030276">
    <property type="term" value="F:clathrin binding"/>
    <property type="evidence" value="ECO:0007669"/>
    <property type="project" value="TreeGrafter"/>
</dbReference>
<dbReference type="FunFam" id="2.60.40.150:FF:000182">
    <property type="entry name" value="Synaptotagmin 8"/>
    <property type="match status" value="1"/>
</dbReference>
<feature type="domain" description="C2" evidence="3">
    <location>
        <begin position="202"/>
        <end position="334"/>
    </location>
</feature>
<evidence type="ECO:0000313" key="5">
    <source>
        <dbReference type="Proteomes" id="UP000549394"/>
    </source>
</evidence>
<dbReference type="GO" id="GO:0005886">
    <property type="term" value="C:plasma membrane"/>
    <property type="evidence" value="ECO:0007669"/>
    <property type="project" value="TreeGrafter"/>
</dbReference>
<organism evidence="4 5">
    <name type="scientific">Dimorphilus gyrociliatus</name>
    <dbReference type="NCBI Taxonomy" id="2664684"/>
    <lineage>
        <taxon>Eukaryota</taxon>
        <taxon>Metazoa</taxon>
        <taxon>Spiralia</taxon>
        <taxon>Lophotrochozoa</taxon>
        <taxon>Annelida</taxon>
        <taxon>Polychaeta</taxon>
        <taxon>Polychaeta incertae sedis</taxon>
        <taxon>Dinophilidae</taxon>
        <taxon>Dimorphilus</taxon>
    </lineage>
</organism>
<dbReference type="Gene3D" id="2.60.40.150">
    <property type="entry name" value="C2 domain"/>
    <property type="match status" value="2"/>
</dbReference>
<dbReference type="PRINTS" id="PR00399">
    <property type="entry name" value="SYNAPTOTAGMN"/>
</dbReference>
<evidence type="ECO:0000313" key="4">
    <source>
        <dbReference type="EMBL" id="CAD5113346.1"/>
    </source>
</evidence>
<feature type="domain" description="C2" evidence="3">
    <location>
        <begin position="71"/>
        <end position="189"/>
    </location>
</feature>
<feature type="transmembrane region" description="Helical" evidence="2">
    <location>
        <begin position="6"/>
        <end position="31"/>
    </location>
</feature>
<reference evidence="4 5" key="1">
    <citation type="submission" date="2020-08" db="EMBL/GenBank/DDBJ databases">
        <authorList>
            <person name="Hejnol A."/>
        </authorList>
    </citation>
    <scope>NUCLEOTIDE SEQUENCE [LARGE SCALE GENOMIC DNA]</scope>
</reference>
<dbReference type="PANTHER" id="PTHR10024">
    <property type="entry name" value="SYNAPTOTAGMIN"/>
    <property type="match status" value="1"/>
</dbReference>
<keyword evidence="1" id="KW-0677">Repeat</keyword>
<keyword evidence="5" id="KW-1185">Reference proteome</keyword>
<dbReference type="InterPro" id="IPR035892">
    <property type="entry name" value="C2_domain_sf"/>
</dbReference>
<dbReference type="GO" id="GO:0005509">
    <property type="term" value="F:calcium ion binding"/>
    <property type="evidence" value="ECO:0007669"/>
    <property type="project" value="TreeGrafter"/>
</dbReference>
<accession>A0A7I8VFP3</accession>
<dbReference type="GO" id="GO:0031045">
    <property type="term" value="C:dense core granule"/>
    <property type="evidence" value="ECO:0007669"/>
    <property type="project" value="TreeGrafter"/>
</dbReference>
<dbReference type="Pfam" id="PF00168">
    <property type="entry name" value="C2"/>
    <property type="match status" value="2"/>
</dbReference>
<dbReference type="Proteomes" id="UP000549394">
    <property type="component" value="Unassembled WGS sequence"/>
</dbReference>
<dbReference type="GO" id="GO:0030672">
    <property type="term" value="C:synaptic vesicle membrane"/>
    <property type="evidence" value="ECO:0007669"/>
    <property type="project" value="TreeGrafter"/>
</dbReference>
<dbReference type="GO" id="GO:0005544">
    <property type="term" value="F:calcium-dependent phospholipid binding"/>
    <property type="evidence" value="ECO:0007669"/>
    <property type="project" value="TreeGrafter"/>
</dbReference>
<dbReference type="SMART" id="SM00239">
    <property type="entry name" value="C2"/>
    <property type="match status" value="2"/>
</dbReference>
<keyword evidence="2" id="KW-0812">Transmembrane</keyword>
<proteinExistence type="predicted"/>
<evidence type="ECO:0000256" key="1">
    <source>
        <dbReference type="ARBA" id="ARBA00022737"/>
    </source>
</evidence>
<dbReference type="SUPFAM" id="SSF49562">
    <property type="entry name" value="C2 domain (Calcium/lipid-binding domain, CaLB)"/>
    <property type="match status" value="2"/>
</dbReference>
<dbReference type="PROSITE" id="PS50004">
    <property type="entry name" value="C2"/>
    <property type="match status" value="2"/>
</dbReference>
<dbReference type="PRINTS" id="PR00360">
    <property type="entry name" value="C2DOMAIN"/>
</dbReference>
<dbReference type="OrthoDB" id="67700at2759"/>